<dbReference type="Pfam" id="PF00072">
    <property type="entry name" value="Response_reg"/>
    <property type="match status" value="1"/>
</dbReference>
<evidence type="ECO:0000259" key="7">
    <source>
        <dbReference type="PROSITE" id="PS51755"/>
    </source>
</evidence>
<dbReference type="InterPro" id="IPR001867">
    <property type="entry name" value="OmpR/PhoB-type_DNA-bd"/>
</dbReference>
<dbReference type="InterPro" id="IPR036388">
    <property type="entry name" value="WH-like_DNA-bd_sf"/>
</dbReference>
<dbReference type="PATRIC" id="fig|1543721.4.peg.3043"/>
<dbReference type="EMBL" id="CP011412">
    <property type="protein sequence ID" value="AKH21408.1"/>
    <property type="molecule type" value="Genomic_DNA"/>
</dbReference>
<sequence>MRIAVLEDNEDQLKVVQLWLEGAGHHCHPHTEAADFLRTLKRSSFDLLMIDWELPVSSGIEVLGWVRKHIDWHIPVLFMTARDSEADIVHALEQGADDYIIKPASQVVTLARINALARRLGNPERLQTLLSFDDISIDVEKGEILQGGRRCELTEREFKLAVMLFNNLGRIISRDHLLEDIWGISADIATRTVDTHVSRLRQKLQLTPEHGWQLKAIYQHGYRLEYLGNSSAA</sequence>
<feature type="DNA-binding region" description="OmpR/PhoB-type" evidence="5">
    <location>
        <begin position="127"/>
        <end position="226"/>
    </location>
</feature>
<evidence type="ECO:0000256" key="4">
    <source>
        <dbReference type="PROSITE-ProRule" id="PRU00169"/>
    </source>
</evidence>
<keyword evidence="3 5" id="KW-0238">DNA-binding</keyword>
<feature type="modified residue" description="4-aspartylphosphate" evidence="4">
    <location>
        <position position="51"/>
    </location>
</feature>
<dbReference type="Pfam" id="PF00486">
    <property type="entry name" value="Trans_reg_C"/>
    <property type="match status" value="1"/>
</dbReference>
<proteinExistence type="predicted"/>
<dbReference type="Gene3D" id="3.40.50.2300">
    <property type="match status" value="1"/>
</dbReference>
<protein>
    <recommendedName>
        <fullName evidence="10">Response regulator transcription factor</fullName>
    </recommendedName>
</protein>
<name>A0A0F7K399_9GAMM</name>
<dbReference type="InterPro" id="IPR001789">
    <property type="entry name" value="Sig_transdc_resp-reg_receiver"/>
</dbReference>
<evidence type="ECO:0000259" key="6">
    <source>
        <dbReference type="PROSITE" id="PS50110"/>
    </source>
</evidence>
<keyword evidence="9" id="KW-1185">Reference proteome</keyword>
<dbReference type="AlphaFoldDB" id="A0A0F7K399"/>
<evidence type="ECO:0000313" key="8">
    <source>
        <dbReference type="EMBL" id="AKH21408.1"/>
    </source>
</evidence>
<gene>
    <name evidence="8" type="ORF">AAY24_14775</name>
</gene>
<dbReference type="PANTHER" id="PTHR48111:SF40">
    <property type="entry name" value="PHOSPHATE REGULON TRANSCRIPTIONAL REGULATORY PROTEIN PHOB"/>
    <property type="match status" value="1"/>
</dbReference>
<dbReference type="PROSITE" id="PS51755">
    <property type="entry name" value="OMPR_PHOB"/>
    <property type="match status" value="1"/>
</dbReference>
<keyword evidence="1 4" id="KW-0597">Phosphoprotein</keyword>
<feature type="domain" description="Response regulatory" evidence="6">
    <location>
        <begin position="2"/>
        <end position="117"/>
    </location>
</feature>
<dbReference type="GO" id="GO:0005829">
    <property type="term" value="C:cytosol"/>
    <property type="evidence" value="ECO:0007669"/>
    <property type="project" value="TreeGrafter"/>
</dbReference>
<dbReference type="GO" id="GO:0032993">
    <property type="term" value="C:protein-DNA complex"/>
    <property type="evidence" value="ECO:0007669"/>
    <property type="project" value="TreeGrafter"/>
</dbReference>
<dbReference type="SUPFAM" id="SSF46894">
    <property type="entry name" value="C-terminal effector domain of the bipartite response regulators"/>
    <property type="match status" value="1"/>
</dbReference>
<dbReference type="SMART" id="SM00862">
    <property type="entry name" value="Trans_reg_C"/>
    <property type="match status" value="1"/>
</dbReference>
<dbReference type="Gene3D" id="6.10.250.690">
    <property type="match status" value="1"/>
</dbReference>
<dbReference type="InterPro" id="IPR039420">
    <property type="entry name" value="WalR-like"/>
</dbReference>
<evidence type="ECO:0000256" key="3">
    <source>
        <dbReference type="ARBA" id="ARBA00023125"/>
    </source>
</evidence>
<dbReference type="CDD" id="cd00383">
    <property type="entry name" value="trans_reg_C"/>
    <property type="match status" value="1"/>
</dbReference>
<dbReference type="GO" id="GO:0000976">
    <property type="term" value="F:transcription cis-regulatory region binding"/>
    <property type="evidence" value="ECO:0007669"/>
    <property type="project" value="TreeGrafter"/>
</dbReference>
<reference evidence="8 9" key="1">
    <citation type="journal article" date="2015" name="Genome Announc.">
        <title>Complete Genome Sequence of Sedimenticola thiotaurini Strain SIP-G1, a Polyphosphate- and Polyhydroxyalkanoate-Accumulating Sulfur-Oxidizing Gammaproteobacterium Isolated from Salt Marsh Sediments.</title>
        <authorList>
            <person name="Flood B.E."/>
            <person name="Jones D.S."/>
            <person name="Bailey J.V."/>
        </authorList>
    </citation>
    <scope>NUCLEOTIDE SEQUENCE [LARGE SCALE GENOMIC DNA]</scope>
    <source>
        <strain evidence="8 9">SIP-G1</strain>
    </source>
</reference>
<evidence type="ECO:0000256" key="5">
    <source>
        <dbReference type="PROSITE-ProRule" id="PRU01091"/>
    </source>
</evidence>
<evidence type="ECO:0000313" key="9">
    <source>
        <dbReference type="Proteomes" id="UP000034410"/>
    </source>
</evidence>
<dbReference type="CDD" id="cd17574">
    <property type="entry name" value="REC_OmpR"/>
    <property type="match status" value="1"/>
</dbReference>
<dbReference type="RefSeq" id="WP_046860333.1">
    <property type="nucleotide sequence ID" value="NZ_CP011412.1"/>
</dbReference>
<dbReference type="PANTHER" id="PTHR48111">
    <property type="entry name" value="REGULATOR OF RPOS"/>
    <property type="match status" value="1"/>
</dbReference>
<dbReference type="GO" id="GO:0006355">
    <property type="term" value="P:regulation of DNA-templated transcription"/>
    <property type="evidence" value="ECO:0007669"/>
    <property type="project" value="InterPro"/>
</dbReference>
<accession>A0A0F7K399</accession>
<evidence type="ECO:0008006" key="10">
    <source>
        <dbReference type="Google" id="ProtNLM"/>
    </source>
</evidence>
<evidence type="ECO:0000256" key="1">
    <source>
        <dbReference type="ARBA" id="ARBA00022553"/>
    </source>
</evidence>
<dbReference type="SMART" id="SM00448">
    <property type="entry name" value="REC"/>
    <property type="match status" value="1"/>
</dbReference>
<evidence type="ECO:0000256" key="2">
    <source>
        <dbReference type="ARBA" id="ARBA00023012"/>
    </source>
</evidence>
<dbReference type="SUPFAM" id="SSF52172">
    <property type="entry name" value="CheY-like"/>
    <property type="match status" value="1"/>
</dbReference>
<dbReference type="PROSITE" id="PS50110">
    <property type="entry name" value="RESPONSE_REGULATORY"/>
    <property type="match status" value="1"/>
</dbReference>
<dbReference type="Proteomes" id="UP000034410">
    <property type="component" value="Chromosome"/>
</dbReference>
<dbReference type="Gene3D" id="1.10.10.10">
    <property type="entry name" value="Winged helix-like DNA-binding domain superfamily/Winged helix DNA-binding domain"/>
    <property type="match status" value="1"/>
</dbReference>
<feature type="domain" description="OmpR/PhoB-type" evidence="7">
    <location>
        <begin position="127"/>
        <end position="226"/>
    </location>
</feature>
<organism evidence="8 9">
    <name type="scientific">Sedimenticola thiotaurini</name>
    <dbReference type="NCBI Taxonomy" id="1543721"/>
    <lineage>
        <taxon>Bacteria</taxon>
        <taxon>Pseudomonadati</taxon>
        <taxon>Pseudomonadota</taxon>
        <taxon>Gammaproteobacteria</taxon>
        <taxon>Chromatiales</taxon>
        <taxon>Sedimenticolaceae</taxon>
        <taxon>Sedimenticola</taxon>
    </lineage>
</organism>
<dbReference type="GO" id="GO:0000156">
    <property type="term" value="F:phosphorelay response regulator activity"/>
    <property type="evidence" value="ECO:0007669"/>
    <property type="project" value="TreeGrafter"/>
</dbReference>
<dbReference type="InterPro" id="IPR011006">
    <property type="entry name" value="CheY-like_superfamily"/>
</dbReference>
<dbReference type="KEGG" id="seds:AAY24_14775"/>
<dbReference type="InterPro" id="IPR016032">
    <property type="entry name" value="Sig_transdc_resp-reg_C-effctor"/>
</dbReference>
<keyword evidence="2" id="KW-0902">Two-component regulatory system</keyword>